<dbReference type="STRING" id="97359.A0A550CED3"/>
<dbReference type="SMART" id="SM00271">
    <property type="entry name" value="DnaJ"/>
    <property type="match status" value="1"/>
</dbReference>
<dbReference type="CDD" id="cd06257">
    <property type="entry name" value="DnaJ"/>
    <property type="match status" value="1"/>
</dbReference>
<feature type="compositionally biased region" description="Basic residues" evidence="1">
    <location>
        <begin position="162"/>
        <end position="181"/>
    </location>
</feature>
<dbReference type="InterPro" id="IPR036869">
    <property type="entry name" value="J_dom_sf"/>
</dbReference>
<dbReference type="GO" id="GO:0042026">
    <property type="term" value="P:protein refolding"/>
    <property type="evidence" value="ECO:0007669"/>
    <property type="project" value="TreeGrafter"/>
</dbReference>
<dbReference type="PANTHER" id="PTHR43096">
    <property type="entry name" value="DNAJ HOMOLOG 1, MITOCHONDRIAL-RELATED"/>
    <property type="match status" value="1"/>
</dbReference>
<feature type="compositionally biased region" description="Low complexity" evidence="1">
    <location>
        <begin position="43"/>
        <end position="66"/>
    </location>
</feature>
<dbReference type="AlphaFoldDB" id="A0A550CED3"/>
<reference evidence="3 4" key="1">
    <citation type="journal article" date="2019" name="New Phytol.">
        <title>Comparative genomics reveals unique wood-decay strategies and fruiting body development in the Schizophyllaceae.</title>
        <authorList>
            <person name="Almasi E."/>
            <person name="Sahu N."/>
            <person name="Krizsan K."/>
            <person name="Balint B."/>
            <person name="Kovacs G.M."/>
            <person name="Kiss B."/>
            <person name="Cseklye J."/>
            <person name="Drula E."/>
            <person name="Henrissat B."/>
            <person name="Nagy I."/>
            <person name="Chovatia M."/>
            <person name="Adam C."/>
            <person name="LaButti K."/>
            <person name="Lipzen A."/>
            <person name="Riley R."/>
            <person name="Grigoriev I.V."/>
            <person name="Nagy L.G."/>
        </authorList>
    </citation>
    <scope>NUCLEOTIDE SEQUENCE [LARGE SCALE GENOMIC DNA]</scope>
    <source>
        <strain evidence="3 4">NL-1724</strain>
    </source>
</reference>
<name>A0A550CED3_9AGAR</name>
<evidence type="ECO:0000256" key="1">
    <source>
        <dbReference type="SAM" id="MobiDB-lite"/>
    </source>
</evidence>
<gene>
    <name evidence="3" type="ORF">BD626DRAFT_497435</name>
</gene>
<protein>
    <recommendedName>
        <fullName evidence="2">J domain-containing protein</fullName>
    </recommendedName>
</protein>
<dbReference type="Pfam" id="PF00226">
    <property type="entry name" value="DnaJ"/>
    <property type="match status" value="1"/>
</dbReference>
<dbReference type="PANTHER" id="PTHR43096:SF22">
    <property type="entry name" value="MOLECULAR CHAPERONE HSP40_DNAJ FAMILY PROTEIN"/>
    <property type="match status" value="1"/>
</dbReference>
<dbReference type="EMBL" id="VDMD01000011">
    <property type="protein sequence ID" value="TRM63056.1"/>
    <property type="molecule type" value="Genomic_DNA"/>
</dbReference>
<keyword evidence="4" id="KW-1185">Reference proteome</keyword>
<sequence>MHPFLRLSPSLTECALREGRKPALWLSAGHERLLSGQHQNHIGSTSKSRSSSLGSSFSLVSTPSSRSDPRRAPLEWRTASVPGRRLLHTSVCRGDHYSTLGVPRSASKAQIKSTFYKLSKQHHPDLSKDPDSKQAFARVSEAYSVLGDDRQRRMYDRTLTHRHATASHHPSRDRRPAHSHAHNAEWSFDPRRRAPGATHAWERRRPRPDHTQQQQQQQGEPQRPPAERAAPGFYQPFGNSATRQSAYSHRMESVERELNRVQRVSSVGRAVQVTVVVGVALYLLSYANVSNDAPDGFEERVMDEENWANDDSDPP</sequence>
<dbReference type="SUPFAM" id="SSF46565">
    <property type="entry name" value="Chaperone J-domain"/>
    <property type="match status" value="1"/>
</dbReference>
<dbReference type="InterPro" id="IPR001623">
    <property type="entry name" value="DnaJ_domain"/>
</dbReference>
<feature type="region of interest" description="Disordered" evidence="1">
    <location>
        <begin position="162"/>
        <end position="244"/>
    </location>
</feature>
<dbReference type="GO" id="GO:0051082">
    <property type="term" value="F:unfolded protein binding"/>
    <property type="evidence" value="ECO:0007669"/>
    <property type="project" value="TreeGrafter"/>
</dbReference>
<dbReference type="PROSITE" id="PS50076">
    <property type="entry name" value="DNAJ_2"/>
    <property type="match status" value="1"/>
</dbReference>
<feature type="compositionally biased region" description="Low complexity" evidence="1">
    <location>
        <begin position="211"/>
        <end position="231"/>
    </location>
</feature>
<dbReference type="PROSITE" id="PS00636">
    <property type="entry name" value="DNAJ_1"/>
    <property type="match status" value="1"/>
</dbReference>
<accession>A0A550CED3</accession>
<evidence type="ECO:0000313" key="4">
    <source>
        <dbReference type="Proteomes" id="UP000320762"/>
    </source>
</evidence>
<evidence type="ECO:0000259" key="2">
    <source>
        <dbReference type="PROSITE" id="PS50076"/>
    </source>
</evidence>
<dbReference type="Proteomes" id="UP000320762">
    <property type="component" value="Unassembled WGS sequence"/>
</dbReference>
<dbReference type="InterPro" id="IPR018253">
    <property type="entry name" value="DnaJ_domain_CS"/>
</dbReference>
<evidence type="ECO:0000313" key="3">
    <source>
        <dbReference type="EMBL" id="TRM63056.1"/>
    </source>
</evidence>
<dbReference type="PRINTS" id="PR00625">
    <property type="entry name" value="JDOMAIN"/>
</dbReference>
<proteinExistence type="predicted"/>
<comment type="caution">
    <text evidence="3">The sequence shown here is derived from an EMBL/GenBank/DDBJ whole genome shotgun (WGS) entry which is preliminary data.</text>
</comment>
<organism evidence="3 4">
    <name type="scientific">Schizophyllum amplum</name>
    <dbReference type="NCBI Taxonomy" id="97359"/>
    <lineage>
        <taxon>Eukaryota</taxon>
        <taxon>Fungi</taxon>
        <taxon>Dikarya</taxon>
        <taxon>Basidiomycota</taxon>
        <taxon>Agaricomycotina</taxon>
        <taxon>Agaricomycetes</taxon>
        <taxon>Agaricomycetidae</taxon>
        <taxon>Agaricales</taxon>
        <taxon>Schizophyllaceae</taxon>
        <taxon>Schizophyllum</taxon>
    </lineage>
</organism>
<feature type="domain" description="J" evidence="2">
    <location>
        <begin position="95"/>
        <end position="159"/>
    </location>
</feature>
<dbReference type="Gene3D" id="1.10.287.110">
    <property type="entry name" value="DnaJ domain"/>
    <property type="match status" value="1"/>
</dbReference>
<feature type="region of interest" description="Disordered" evidence="1">
    <location>
        <begin position="37"/>
        <end position="73"/>
    </location>
</feature>
<dbReference type="GO" id="GO:0005737">
    <property type="term" value="C:cytoplasm"/>
    <property type="evidence" value="ECO:0007669"/>
    <property type="project" value="TreeGrafter"/>
</dbReference>
<dbReference type="OrthoDB" id="445556at2759"/>